<dbReference type="InterPro" id="IPR001208">
    <property type="entry name" value="MCM_dom"/>
</dbReference>
<dbReference type="FunFam" id="1.20.58.870:FF:000002">
    <property type="entry name" value="DNA helicase"/>
    <property type="match status" value="1"/>
</dbReference>
<dbReference type="InterPro" id="IPR018525">
    <property type="entry name" value="MCM_CS"/>
</dbReference>
<dbReference type="InterPro" id="IPR027417">
    <property type="entry name" value="P-loop_NTPase"/>
</dbReference>
<keyword evidence="4 14" id="KW-0235">DNA replication</keyword>
<dbReference type="FunCoup" id="A0A168RLA6">
    <property type="interactions" value="818"/>
</dbReference>
<organism evidence="17">
    <name type="scientific">Absidia glauca</name>
    <name type="common">Pin mould</name>
    <dbReference type="NCBI Taxonomy" id="4829"/>
    <lineage>
        <taxon>Eukaryota</taxon>
        <taxon>Fungi</taxon>
        <taxon>Fungi incertae sedis</taxon>
        <taxon>Mucoromycota</taxon>
        <taxon>Mucoromycotina</taxon>
        <taxon>Mucoromycetes</taxon>
        <taxon>Mucorales</taxon>
        <taxon>Cunninghamellaceae</taxon>
        <taxon>Absidia</taxon>
    </lineage>
</organism>
<dbReference type="SUPFAM" id="SSF52540">
    <property type="entry name" value="P-loop containing nucleoside triphosphate hydrolases"/>
    <property type="match status" value="1"/>
</dbReference>
<dbReference type="EMBL" id="LT554703">
    <property type="protein sequence ID" value="SAM07096.1"/>
    <property type="molecule type" value="Genomic_DNA"/>
</dbReference>
<evidence type="ECO:0000256" key="6">
    <source>
        <dbReference type="ARBA" id="ARBA00022801"/>
    </source>
</evidence>
<dbReference type="Gene3D" id="1.20.58.870">
    <property type="match status" value="1"/>
</dbReference>
<dbReference type="SUPFAM" id="SSF50249">
    <property type="entry name" value="Nucleic acid-binding proteins"/>
    <property type="match status" value="1"/>
</dbReference>
<evidence type="ECO:0000256" key="12">
    <source>
        <dbReference type="ARBA" id="ARBA00073495"/>
    </source>
</evidence>
<dbReference type="Gene3D" id="2.20.28.10">
    <property type="match status" value="1"/>
</dbReference>
<gene>
    <name evidence="17" type="primary">ABSGL_12730.1 scaffold 13359</name>
</gene>
<dbReference type="Pfam" id="PF17207">
    <property type="entry name" value="MCM_OB"/>
    <property type="match status" value="1"/>
</dbReference>
<dbReference type="Gene3D" id="3.40.50.300">
    <property type="entry name" value="P-loop containing nucleotide triphosphate hydrolases"/>
    <property type="match status" value="2"/>
</dbReference>
<evidence type="ECO:0000256" key="15">
    <source>
        <dbReference type="SAM" id="MobiDB-lite"/>
    </source>
</evidence>
<evidence type="ECO:0000256" key="10">
    <source>
        <dbReference type="ARBA" id="ARBA00023242"/>
    </source>
</evidence>
<dbReference type="GO" id="GO:0000727">
    <property type="term" value="P:double-strand break repair via break-induced replication"/>
    <property type="evidence" value="ECO:0007669"/>
    <property type="project" value="TreeGrafter"/>
</dbReference>
<evidence type="ECO:0000256" key="2">
    <source>
        <dbReference type="ARBA" id="ARBA00008010"/>
    </source>
</evidence>
<accession>A0A168RLA6</accession>
<evidence type="ECO:0000256" key="4">
    <source>
        <dbReference type="ARBA" id="ARBA00022705"/>
    </source>
</evidence>
<evidence type="ECO:0000256" key="9">
    <source>
        <dbReference type="ARBA" id="ARBA00023125"/>
    </source>
</evidence>
<dbReference type="GO" id="GO:0006270">
    <property type="term" value="P:DNA replication initiation"/>
    <property type="evidence" value="ECO:0007669"/>
    <property type="project" value="UniProtKB-UniRule"/>
</dbReference>
<dbReference type="InterPro" id="IPR027925">
    <property type="entry name" value="MCM_N"/>
</dbReference>
<keyword evidence="11 14" id="KW-0131">Cell cycle</keyword>
<keyword evidence="6 14" id="KW-0378">Hydrolase</keyword>
<feature type="domain" description="MCM C-terminal AAA(+) ATPase" evidence="16">
    <location>
        <begin position="411"/>
        <end position="583"/>
    </location>
</feature>
<evidence type="ECO:0000256" key="5">
    <source>
        <dbReference type="ARBA" id="ARBA00022741"/>
    </source>
</evidence>
<dbReference type="AlphaFoldDB" id="A0A168RLA6"/>
<evidence type="ECO:0000256" key="3">
    <source>
        <dbReference type="ARBA" id="ARBA00012551"/>
    </source>
</evidence>
<dbReference type="InterPro" id="IPR033762">
    <property type="entry name" value="MCM_OB"/>
</dbReference>
<dbReference type="GO" id="GO:0016887">
    <property type="term" value="F:ATP hydrolysis activity"/>
    <property type="evidence" value="ECO:0007669"/>
    <property type="project" value="RHEA"/>
</dbReference>
<comment type="subunit">
    <text evidence="14">Component of the MCM2-7 complex.</text>
</comment>
<dbReference type="InParanoid" id="A0A168RLA6"/>
<name>A0A168RLA6_ABSGL</name>
<feature type="region of interest" description="Disordered" evidence="15">
    <location>
        <begin position="717"/>
        <end position="737"/>
    </location>
</feature>
<dbReference type="PROSITE" id="PS50051">
    <property type="entry name" value="MCM_2"/>
    <property type="match status" value="1"/>
</dbReference>
<dbReference type="FunFam" id="2.20.28.10:FF:000003">
    <property type="entry name" value="DNA helicase"/>
    <property type="match status" value="1"/>
</dbReference>
<sequence>MLDSQAQPMLEQEGYPGSTPVQMEMDQDQGQDQEPTTYANRVSFAPDSIAKVIDRTAVVVMQSFESFIEKFQDESSSYLTTQTNWNGYPYMMQLEQLKLSDLQTIFIDFSHIIASDETLANALLEQYYRFMPYIRMAIQNVVRKNFPEFMHINTSSSNIVAGAILREFAVAFYNMPNSERIRELRTETIGQLLTITGTVTRTTEVRPELLYGSFTCPQCSFVVNDVEQQFKYTEPSICQGIQCYNRQHWVLNLEESKFVDWQKVRIQENPDEIPTGSMPRSLDVIVRGEMVERAKAGDKCTFTGTPIVIPDVAAFRTPGTSVEAQRDTNNRSKEGLANEGVTGLKSLGVRDLTYKLSFLSCMVQPTTIHTTSAANLHGDDVEEEDASRVLNDLTPKELEDLKVMLNTEDAIYSKLVGSIAPNVFGHETVKKGILLQMMGGVHKQTPEGMNLRGDINVCVVGDPSTSKSQFLKYVCEIMPRSVYTSGKASSAAGLTASVIKDEETGEFSIEAGALMLADNGICAIDEFDKMDIKDQVAIHEAMEQQTITITKAGIQATLNARTSILAAANPVSGRYNKKLTLKDEFIQPEFSTEQLQNYIRYARTFKPRMTPEAAKKLALCYRDLRQGDAQGMSMNSYRITVRQLESMIRLSEAIARVYCTDKITEAYVTEAYNLLQKSIIRVEQDDVDIEGEDAPEAMTSSEAIDGGLRGLQLEDRDETQDQANPDAMEETRPEAENTPSYRITYEKYCQIQTMLVLHLKDVDRTQSTGISRNELVIWYLEEMEADMKTVEDITREQAIVEKVINRLIKKDRVLIEINESTEFQQGDEDEPSTSTGTDPIIMLHPNFVYEDD</sequence>
<comment type="similarity">
    <text evidence="2 13">Belongs to the MCM family.</text>
</comment>
<dbReference type="OrthoDB" id="1744952at2759"/>
<evidence type="ECO:0000313" key="17">
    <source>
        <dbReference type="EMBL" id="SAM07096.1"/>
    </source>
</evidence>
<evidence type="ECO:0000259" key="16">
    <source>
        <dbReference type="PROSITE" id="PS50051"/>
    </source>
</evidence>
<dbReference type="InterPro" id="IPR041024">
    <property type="entry name" value="Mcm6_C"/>
</dbReference>
<dbReference type="GO" id="GO:0031261">
    <property type="term" value="C:DNA replication preinitiation complex"/>
    <property type="evidence" value="ECO:0007669"/>
    <property type="project" value="UniProtKB-ARBA"/>
</dbReference>
<dbReference type="Pfam" id="PF18263">
    <property type="entry name" value="WHD_MCM6"/>
    <property type="match status" value="1"/>
</dbReference>
<evidence type="ECO:0000256" key="8">
    <source>
        <dbReference type="ARBA" id="ARBA00022840"/>
    </source>
</evidence>
<comment type="catalytic activity">
    <reaction evidence="14">
        <text>ATP + H2O = ADP + phosphate + H(+)</text>
        <dbReference type="Rhea" id="RHEA:13065"/>
        <dbReference type="ChEBI" id="CHEBI:15377"/>
        <dbReference type="ChEBI" id="CHEBI:15378"/>
        <dbReference type="ChEBI" id="CHEBI:30616"/>
        <dbReference type="ChEBI" id="CHEBI:43474"/>
        <dbReference type="ChEBI" id="CHEBI:456216"/>
        <dbReference type="EC" id="3.6.4.12"/>
    </reaction>
</comment>
<dbReference type="SMART" id="SM00350">
    <property type="entry name" value="MCM"/>
    <property type="match status" value="1"/>
</dbReference>
<dbReference type="GO" id="GO:0006279">
    <property type="term" value="P:premeiotic DNA replication"/>
    <property type="evidence" value="ECO:0007669"/>
    <property type="project" value="UniProtKB-ARBA"/>
</dbReference>
<evidence type="ECO:0000313" key="18">
    <source>
        <dbReference type="Proteomes" id="UP000078561"/>
    </source>
</evidence>
<dbReference type="Gene3D" id="3.30.1640.10">
    <property type="entry name" value="mini-chromosome maintenance (MCM) complex, chain A, domain 1"/>
    <property type="match status" value="1"/>
</dbReference>
<keyword evidence="9 13" id="KW-0238">DNA-binding</keyword>
<dbReference type="Pfam" id="PF14551">
    <property type="entry name" value="MCM_N"/>
    <property type="match status" value="1"/>
</dbReference>
<keyword evidence="5 13" id="KW-0547">Nucleotide-binding</keyword>
<dbReference type="PANTHER" id="PTHR11630">
    <property type="entry name" value="DNA REPLICATION LICENSING FACTOR MCM FAMILY MEMBER"/>
    <property type="match status" value="1"/>
</dbReference>
<proteinExistence type="inferred from homology"/>
<dbReference type="PRINTS" id="PR01657">
    <property type="entry name" value="MCMFAMILY"/>
</dbReference>
<dbReference type="Pfam" id="PF00493">
    <property type="entry name" value="MCM"/>
    <property type="match status" value="1"/>
</dbReference>
<evidence type="ECO:0000256" key="7">
    <source>
        <dbReference type="ARBA" id="ARBA00022806"/>
    </source>
</evidence>
<dbReference type="InterPro" id="IPR008049">
    <property type="entry name" value="MCM6"/>
</dbReference>
<dbReference type="Pfam" id="PF17855">
    <property type="entry name" value="MCM_lid"/>
    <property type="match status" value="1"/>
</dbReference>
<dbReference type="PROSITE" id="PS00847">
    <property type="entry name" value="MCM_1"/>
    <property type="match status" value="1"/>
</dbReference>
<evidence type="ECO:0000256" key="14">
    <source>
        <dbReference type="RuleBase" id="RU368064"/>
    </source>
</evidence>
<dbReference type="GO" id="GO:1902969">
    <property type="term" value="P:mitotic DNA replication"/>
    <property type="evidence" value="ECO:0007669"/>
    <property type="project" value="TreeGrafter"/>
</dbReference>
<evidence type="ECO:0000256" key="11">
    <source>
        <dbReference type="ARBA" id="ARBA00023306"/>
    </source>
</evidence>
<keyword evidence="18" id="KW-1185">Reference proteome</keyword>
<dbReference type="InterPro" id="IPR031327">
    <property type="entry name" value="MCM"/>
</dbReference>
<dbReference type="Proteomes" id="UP000078561">
    <property type="component" value="Unassembled WGS sequence"/>
</dbReference>
<dbReference type="GO" id="GO:0005656">
    <property type="term" value="C:nuclear pre-replicative complex"/>
    <property type="evidence" value="ECO:0007669"/>
    <property type="project" value="UniProtKB-ARBA"/>
</dbReference>
<dbReference type="GO" id="GO:0042555">
    <property type="term" value="C:MCM complex"/>
    <property type="evidence" value="ECO:0007669"/>
    <property type="project" value="UniProtKB-UniRule"/>
</dbReference>
<dbReference type="GO" id="GO:0005524">
    <property type="term" value="F:ATP binding"/>
    <property type="evidence" value="ECO:0007669"/>
    <property type="project" value="UniProtKB-UniRule"/>
</dbReference>
<dbReference type="GO" id="GO:0097373">
    <property type="term" value="C:MCM core complex"/>
    <property type="evidence" value="ECO:0007669"/>
    <property type="project" value="UniProtKB-ARBA"/>
</dbReference>
<comment type="subcellular location">
    <subcellularLocation>
        <location evidence="1 14">Nucleus</location>
    </subcellularLocation>
</comment>
<dbReference type="InterPro" id="IPR012340">
    <property type="entry name" value="NA-bd_OB-fold"/>
</dbReference>
<reference evidence="17" key="1">
    <citation type="submission" date="2016-04" db="EMBL/GenBank/DDBJ databases">
        <authorList>
            <person name="Evans L.H."/>
            <person name="Alamgir A."/>
            <person name="Owens N."/>
            <person name="Weber N.D."/>
            <person name="Virtaneva K."/>
            <person name="Barbian K."/>
            <person name="Babar A."/>
            <person name="Rosenke K."/>
        </authorList>
    </citation>
    <scope>NUCLEOTIDE SEQUENCE [LARGE SCALE GENOMIC DNA]</scope>
    <source>
        <strain evidence="17">CBS 101.48</strain>
    </source>
</reference>
<dbReference type="OMA" id="RHQQTDK"/>
<keyword evidence="7 14" id="KW-0347">Helicase</keyword>
<feature type="region of interest" description="Disordered" evidence="15">
    <location>
        <begin position="1"/>
        <end position="34"/>
    </location>
</feature>
<evidence type="ECO:0000256" key="13">
    <source>
        <dbReference type="RuleBase" id="RU004070"/>
    </source>
</evidence>
<dbReference type="EC" id="3.6.4.12" evidence="3 14"/>
<dbReference type="GO" id="GO:1990518">
    <property type="term" value="F:single-stranded 3'-5' DNA helicase activity"/>
    <property type="evidence" value="ECO:0007669"/>
    <property type="project" value="TreeGrafter"/>
</dbReference>
<dbReference type="PANTHER" id="PTHR11630:SF43">
    <property type="entry name" value="DNA REPLICATION LICENSING FACTOR MCM6"/>
    <property type="match status" value="1"/>
</dbReference>
<dbReference type="Gene3D" id="2.40.50.140">
    <property type="entry name" value="Nucleic acid-binding proteins"/>
    <property type="match status" value="1"/>
</dbReference>
<protein>
    <recommendedName>
        <fullName evidence="12 14">DNA replication licensing factor MCM6</fullName>
        <ecNumber evidence="3 14">3.6.4.12</ecNumber>
    </recommendedName>
</protein>
<dbReference type="STRING" id="4829.A0A168RLA6"/>
<dbReference type="InterPro" id="IPR041562">
    <property type="entry name" value="MCM_lid"/>
</dbReference>
<keyword evidence="10" id="KW-0539">Nucleus</keyword>
<dbReference type="GO" id="GO:0043596">
    <property type="term" value="C:nuclear replication fork"/>
    <property type="evidence" value="ECO:0007669"/>
    <property type="project" value="UniProtKB-ARBA"/>
</dbReference>
<dbReference type="GO" id="GO:0003697">
    <property type="term" value="F:single-stranded DNA binding"/>
    <property type="evidence" value="ECO:0007669"/>
    <property type="project" value="TreeGrafter"/>
</dbReference>
<evidence type="ECO:0000256" key="1">
    <source>
        <dbReference type="ARBA" id="ARBA00004123"/>
    </source>
</evidence>
<comment type="function">
    <text evidence="14">Acts as component of the MCM2-7 complex (MCM complex) which is the replicative helicase essential for 'once per cell cycle' DNA replication initiation and elongation in eukaryotic cells. The active ATPase sites in the MCM2-7 ring are formed through the interaction surfaces of two neighboring subunits such that a critical structure of a conserved arginine finger motif is provided in trans relative to the ATP-binding site of the Walker A box of the adjacent subunit. The six ATPase active sites, however, are likely to contribute differentially to the complex helicase activity.</text>
</comment>
<dbReference type="PRINTS" id="PR01662">
    <property type="entry name" value="MCMPROTEIN6"/>
</dbReference>
<keyword evidence="8 13" id="KW-0067">ATP-binding</keyword>